<dbReference type="AlphaFoldDB" id="A0A2W5QZI8"/>
<accession>A0A2W5QZI8</accession>
<organism evidence="1 2">
    <name type="scientific">Ancylobacter novellus</name>
    <name type="common">Thiobacillus novellus</name>
    <dbReference type="NCBI Taxonomy" id="921"/>
    <lineage>
        <taxon>Bacteria</taxon>
        <taxon>Pseudomonadati</taxon>
        <taxon>Pseudomonadota</taxon>
        <taxon>Alphaproteobacteria</taxon>
        <taxon>Hyphomicrobiales</taxon>
        <taxon>Xanthobacteraceae</taxon>
        <taxon>Ancylobacter</taxon>
    </lineage>
</organism>
<name>A0A2W5QZI8_ANCNO</name>
<proteinExistence type="predicted"/>
<reference evidence="1 2" key="1">
    <citation type="submission" date="2017-08" db="EMBL/GenBank/DDBJ databases">
        <title>Infants hospitalized years apart are colonized by the same room-sourced microbial strains.</title>
        <authorList>
            <person name="Brooks B."/>
            <person name="Olm M.R."/>
            <person name="Firek B.A."/>
            <person name="Baker R."/>
            <person name="Thomas B.C."/>
            <person name="Morowitz M.J."/>
            <person name="Banfield J.F."/>
        </authorList>
    </citation>
    <scope>NUCLEOTIDE SEQUENCE [LARGE SCALE GENOMIC DNA]</scope>
    <source>
        <strain evidence="1">S2_005_001_R2_27</strain>
    </source>
</reference>
<dbReference type="Proteomes" id="UP000248887">
    <property type="component" value="Unassembled WGS sequence"/>
</dbReference>
<gene>
    <name evidence="1" type="ORF">DI549_10285</name>
</gene>
<protein>
    <submittedName>
        <fullName evidence="1">Uncharacterized protein</fullName>
    </submittedName>
</protein>
<dbReference type="EMBL" id="QFQD01000028">
    <property type="protein sequence ID" value="PZQ82838.1"/>
    <property type="molecule type" value="Genomic_DNA"/>
</dbReference>
<sequence length="155" mass="17259">MSERPYRSGNVPRSTELASTILEKAERDVVFTLRIRGESLDLLSRHFQGFIERSLESNGVRYGDHPLLRLFVETHGRELTDFVANGMALSHQIDLKAFERFGGDSTHLLRADIWDSLRGYIESAELHFMSGLGGLNDILAEVDAQRPDAAGGSDA</sequence>
<evidence type="ECO:0000313" key="2">
    <source>
        <dbReference type="Proteomes" id="UP000248887"/>
    </source>
</evidence>
<comment type="caution">
    <text evidence="1">The sequence shown here is derived from an EMBL/GenBank/DDBJ whole genome shotgun (WGS) entry which is preliminary data.</text>
</comment>
<evidence type="ECO:0000313" key="1">
    <source>
        <dbReference type="EMBL" id="PZQ82838.1"/>
    </source>
</evidence>